<dbReference type="Proteomes" id="UP001054889">
    <property type="component" value="Unassembled WGS sequence"/>
</dbReference>
<dbReference type="AlphaFoldDB" id="A0AAV5EXB2"/>
<evidence type="ECO:0000313" key="2">
    <source>
        <dbReference type="Proteomes" id="UP001054889"/>
    </source>
</evidence>
<keyword evidence="2" id="KW-1185">Reference proteome</keyword>
<evidence type="ECO:0000313" key="1">
    <source>
        <dbReference type="EMBL" id="GJN27083.1"/>
    </source>
</evidence>
<sequence>MVMHGVSVTKRYDHASAQCFCNDGQQRAVGTMLCGDQSGGAWRYADPADLSRDGGIVISEGVTDTTARLLALENDVCG</sequence>
<reference evidence="1" key="1">
    <citation type="journal article" date="2018" name="DNA Res.">
        <title>Multiple hybrid de novo genome assembly of finger millet, an orphan allotetraploid crop.</title>
        <authorList>
            <person name="Hatakeyama M."/>
            <person name="Aluri S."/>
            <person name="Balachadran M.T."/>
            <person name="Sivarajan S.R."/>
            <person name="Patrignani A."/>
            <person name="Gruter S."/>
            <person name="Poveda L."/>
            <person name="Shimizu-Inatsugi R."/>
            <person name="Baeten J."/>
            <person name="Francoijs K.J."/>
            <person name="Nataraja K.N."/>
            <person name="Reddy Y.A.N."/>
            <person name="Phadnis S."/>
            <person name="Ravikumar R.L."/>
            <person name="Schlapbach R."/>
            <person name="Sreeman S.M."/>
            <person name="Shimizu K.K."/>
        </authorList>
    </citation>
    <scope>NUCLEOTIDE SEQUENCE</scope>
</reference>
<proteinExistence type="predicted"/>
<name>A0AAV5EXB2_ELECO</name>
<comment type="caution">
    <text evidence="1">The sequence shown here is derived from an EMBL/GenBank/DDBJ whole genome shotgun (WGS) entry which is preliminary data.</text>
</comment>
<dbReference type="EMBL" id="BQKI01000079">
    <property type="protein sequence ID" value="GJN27083.1"/>
    <property type="molecule type" value="Genomic_DNA"/>
</dbReference>
<accession>A0AAV5EXB2</accession>
<gene>
    <name evidence="1" type="primary">gb15071</name>
    <name evidence="1" type="ORF">PR202_gb15071</name>
</gene>
<organism evidence="1 2">
    <name type="scientific">Eleusine coracana subsp. coracana</name>
    <dbReference type="NCBI Taxonomy" id="191504"/>
    <lineage>
        <taxon>Eukaryota</taxon>
        <taxon>Viridiplantae</taxon>
        <taxon>Streptophyta</taxon>
        <taxon>Embryophyta</taxon>
        <taxon>Tracheophyta</taxon>
        <taxon>Spermatophyta</taxon>
        <taxon>Magnoliopsida</taxon>
        <taxon>Liliopsida</taxon>
        <taxon>Poales</taxon>
        <taxon>Poaceae</taxon>
        <taxon>PACMAD clade</taxon>
        <taxon>Chloridoideae</taxon>
        <taxon>Cynodonteae</taxon>
        <taxon>Eleusininae</taxon>
        <taxon>Eleusine</taxon>
    </lineage>
</organism>
<protein>
    <submittedName>
        <fullName evidence="1">Uncharacterized protein</fullName>
    </submittedName>
</protein>
<reference evidence="1" key="2">
    <citation type="submission" date="2021-12" db="EMBL/GenBank/DDBJ databases">
        <title>Resequencing data analysis of finger millet.</title>
        <authorList>
            <person name="Hatakeyama M."/>
            <person name="Aluri S."/>
            <person name="Balachadran M.T."/>
            <person name="Sivarajan S.R."/>
            <person name="Poveda L."/>
            <person name="Shimizu-Inatsugi R."/>
            <person name="Schlapbach R."/>
            <person name="Sreeman S.M."/>
            <person name="Shimizu K.K."/>
        </authorList>
    </citation>
    <scope>NUCLEOTIDE SEQUENCE</scope>
</reference>